<evidence type="ECO:0000256" key="5">
    <source>
        <dbReference type="SAM" id="MobiDB-lite"/>
    </source>
</evidence>
<keyword evidence="3 6" id="KW-1133">Transmembrane helix</keyword>
<dbReference type="PANTHER" id="PTHR41335">
    <property type="entry name" value="MEMBRANE PROTEIN-RELATED"/>
    <property type="match status" value="1"/>
</dbReference>
<evidence type="ECO:0000313" key="9">
    <source>
        <dbReference type="Proteomes" id="UP000182089"/>
    </source>
</evidence>
<keyword evidence="1" id="KW-1003">Cell membrane</keyword>
<evidence type="ECO:0000256" key="3">
    <source>
        <dbReference type="ARBA" id="ARBA00022989"/>
    </source>
</evidence>
<dbReference type="Pfam" id="PF06305">
    <property type="entry name" value="LapA_dom"/>
    <property type="match status" value="1"/>
</dbReference>
<keyword evidence="2 6" id="KW-0812">Transmembrane</keyword>
<organism evidence="8 9">
    <name type="scientific">Ligilactobacillus ruminis</name>
    <dbReference type="NCBI Taxonomy" id="1623"/>
    <lineage>
        <taxon>Bacteria</taxon>
        <taxon>Bacillati</taxon>
        <taxon>Bacillota</taxon>
        <taxon>Bacilli</taxon>
        <taxon>Lactobacillales</taxon>
        <taxon>Lactobacillaceae</taxon>
        <taxon>Ligilactobacillus</taxon>
    </lineage>
</organism>
<feature type="compositionally biased region" description="Basic and acidic residues" evidence="5">
    <location>
        <begin position="76"/>
        <end position="95"/>
    </location>
</feature>
<evidence type="ECO:0000256" key="2">
    <source>
        <dbReference type="ARBA" id="ARBA00022692"/>
    </source>
</evidence>
<evidence type="ECO:0000313" key="8">
    <source>
        <dbReference type="EMBL" id="SEM40240.1"/>
    </source>
</evidence>
<keyword evidence="4 6" id="KW-0472">Membrane</keyword>
<sequence>MKKQGRLIISTLIVLLVVIFAWLNVQKTTINFGVTKVTMPLVIVLVLAFLLGAVVAVIVSYQTVREQQKEISSLKSKADLKKQVEPDTKSEENEK</sequence>
<accession>A0ABY1A9K9</accession>
<feature type="domain" description="Lipopolysaccharide assembly protein A" evidence="7">
    <location>
        <begin position="24"/>
        <end position="80"/>
    </location>
</feature>
<gene>
    <name evidence="8" type="ORF">SAMN05216431_10286</name>
</gene>
<evidence type="ECO:0000256" key="6">
    <source>
        <dbReference type="SAM" id="Phobius"/>
    </source>
</evidence>
<dbReference type="Proteomes" id="UP000182089">
    <property type="component" value="Unassembled WGS sequence"/>
</dbReference>
<feature type="region of interest" description="Disordered" evidence="5">
    <location>
        <begin position="70"/>
        <end position="95"/>
    </location>
</feature>
<dbReference type="PANTHER" id="PTHR41335:SF1">
    <property type="entry name" value="MEMBRANE PROTEIN"/>
    <property type="match status" value="1"/>
</dbReference>
<comment type="caution">
    <text evidence="8">The sequence shown here is derived from an EMBL/GenBank/DDBJ whole genome shotgun (WGS) entry which is preliminary data.</text>
</comment>
<evidence type="ECO:0000259" key="7">
    <source>
        <dbReference type="Pfam" id="PF06305"/>
    </source>
</evidence>
<dbReference type="InterPro" id="IPR010445">
    <property type="entry name" value="LapA_dom"/>
</dbReference>
<feature type="transmembrane region" description="Helical" evidence="6">
    <location>
        <begin position="37"/>
        <end position="59"/>
    </location>
</feature>
<dbReference type="EMBL" id="FOCC01000002">
    <property type="protein sequence ID" value="SEM40240.1"/>
    <property type="molecule type" value="Genomic_DNA"/>
</dbReference>
<proteinExistence type="predicted"/>
<evidence type="ECO:0000256" key="4">
    <source>
        <dbReference type="ARBA" id="ARBA00023136"/>
    </source>
</evidence>
<evidence type="ECO:0000256" key="1">
    <source>
        <dbReference type="ARBA" id="ARBA00022475"/>
    </source>
</evidence>
<feature type="transmembrane region" description="Helical" evidence="6">
    <location>
        <begin position="7"/>
        <end position="25"/>
    </location>
</feature>
<reference evidence="8 9" key="1">
    <citation type="submission" date="2016-10" db="EMBL/GenBank/DDBJ databases">
        <authorList>
            <person name="Varghese N."/>
            <person name="Submissions S."/>
        </authorList>
    </citation>
    <scope>NUCLEOTIDE SEQUENCE [LARGE SCALE GENOMIC DNA]</scope>
    <source>
        <strain evidence="8 9">WC1T17</strain>
    </source>
</reference>
<name>A0ABY1A9K9_9LACO</name>
<protein>
    <submittedName>
        <fullName evidence="8">Uncharacterized integral membrane protein</fullName>
    </submittedName>
</protein>